<keyword evidence="1" id="KW-0472">Membrane</keyword>
<proteinExistence type="predicted"/>
<dbReference type="AlphaFoldDB" id="A0A7I4YLZ2"/>
<dbReference type="OMA" id="WPAIIHS"/>
<keyword evidence="2" id="KW-1185">Reference proteome</keyword>
<dbReference type="OrthoDB" id="5789289at2759"/>
<evidence type="ECO:0000313" key="2">
    <source>
        <dbReference type="Proteomes" id="UP000025227"/>
    </source>
</evidence>
<evidence type="ECO:0000313" key="3">
    <source>
        <dbReference type="WBParaSite" id="HCON_00114130-00001"/>
    </source>
</evidence>
<protein>
    <submittedName>
        <fullName evidence="3">Endoplasmic reticulum transmembrane protein</fullName>
    </submittedName>
</protein>
<evidence type="ECO:0000256" key="1">
    <source>
        <dbReference type="SAM" id="Phobius"/>
    </source>
</evidence>
<name>A0A7I4YLZ2_HAECO</name>
<keyword evidence="1" id="KW-0812">Transmembrane</keyword>
<feature type="transmembrane region" description="Helical" evidence="1">
    <location>
        <begin position="64"/>
        <end position="83"/>
    </location>
</feature>
<reference evidence="3" key="1">
    <citation type="submission" date="2020-12" db="UniProtKB">
        <authorList>
            <consortium name="WormBaseParasite"/>
        </authorList>
    </citation>
    <scope>IDENTIFICATION</scope>
    <source>
        <strain evidence="3">MHco3</strain>
    </source>
</reference>
<sequence length="194" mass="22766">MILFDKVALPEYFSNLWQWDVEWEEDNPDYRCLLGRVHVVNAAKVLLWFEILAVPLYILFLFPWWIIFIGPHLVIIILTLYALKKEKHRWMWPINLYAAFQFALWAIITVLKLIVAIFNTDAFLSFYGQGHHEDFLTRAMIVGIVKAIVLLIGGIFFWRLTVFHTTRKYFEAKAEGAAFPTEAETGVEKLMRPT</sequence>
<organism evidence="2 3">
    <name type="scientific">Haemonchus contortus</name>
    <name type="common">Barber pole worm</name>
    <dbReference type="NCBI Taxonomy" id="6289"/>
    <lineage>
        <taxon>Eukaryota</taxon>
        <taxon>Metazoa</taxon>
        <taxon>Ecdysozoa</taxon>
        <taxon>Nematoda</taxon>
        <taxon>Chromadorea</taxon>
        <taxon>Rhabditida</taxon>
        <taxon>Rhabditina</taxon>
        <taxon>Rhabditomorpha</taxon>
        <taxon>Strongyloidea</taxon>
        <taxon>Trichostrongylidae</taxon>
        <taxon>Haemonchus</taxon>
    </lineage>
</organism>
<feature type="transmembrane region" description="Helical" evidence="1">
    <location>
        <begin position="138"/>
        <end position="158"/>
    </location>
</feature>
<keyword evidence="1" id="KW-1133">Transmembrane helix</keyword>
<dbReference type="Proteomes" id="UP000025227">
    <property type="component" value="Unplaced"/>
</dbReference>
<accession>A0A7I4YLZ2</accession>
<feature type="transmembrane region" description="Helical" evidence="1">
    <location>
        <begin position="95"/>
        <end position="118"/>
    </location>
</feature>
<dbReference type="WBParaSite" id="HCON_00114130-00001">
    <property type="protein sequence ID" value="HCON_00114130-00001"/>
    <property type="gene ID" value="HCON_00114130"/>
</dbReference>